<feature type="transmembrane region" description="Helical" evidence="1">
    <location>
        <begin position="380"/>
        <end position="403"/>
    </location>
</feature>
<protein>
    <recommendedName>
        <fullName evidence="4">4-amino-4-deoxy-L-arabinose transferase</fullName>
    </recommendedName>
</protein>
<dbReference type="EMBL" id="WNDQ01000061">
    <property type="protein sequence ID" value="KAF1019226.1"/>
    <property type="molecule type" value="Genomic_DNA"/>
</dbReference>
<feature type="transmembrane region" description="Helical" evidence="1">
    <location>
        <begin position="20"/>
        <end position="36"/>
    </location>
</feature>
<keyword evidence="1" id="KW-0472">Membrane</keyword>
<name>A0A7V8FLG8_9BURK</name>
<evidence type="ECO:0008006" key="4">
    <source>
        <dbReference type="Google" id="ProtNLM"/>
    </source>
</evidence>
<sequence>MNHPSPAIVAQSAVRPLPRLVLLLVCVVYVLAGFVGREPWKNADIVAFGYMQQLAQGLASPWQPMLLDQPAPTGVLLPYWLGAWAMELAPAWVPLDFAARVPFGLLLGLALYCTWYAVYYLARDPQAQPVSFAFGGEASPRDYARALADGGLLALIACLGLGQIGHETTSALVELAMLALIFYGTAASPYVRGWPVLAQVLGIVGLALNGAVLQGWLLAVGACLLAWPRTYQSPPASFERLSQRLPSTWRTWWQLPIATGLGLLLTLLLLLPHALLPTATLARLGQALAYWGDLTPWRSWGQLLLWFTWPTWLLSLWALWRWRHQVLQRHIVLPLWFGLVALAAAFLRGGDDRALLAALPALAALVAFALPTLQRTVSALIDWFTLLFFTGCALFAWLAWIALQTGWPPKIHHNVVRLVPGYQPEVALLALACGLAVSLAWVWLVKWRIGRHQPVIWKSLVLPASGMTLCWVLLLTLWLAPVDFARSYQQQMARLAPLLTAPASCIELHGLTAAQVSAVQFYGRYPVKKASDDANCAYLITTPDAQRALPYRDTRHRWSLIEPVQRLADRQEDMLLFRRIP</sequence>
<dbReference type="AlphaFoldDB" id="A0A7V8FLG8"/>
<evidence type="ECO:0000313" key="2">
    <source>
        <dbReference type="EMBL" id="KAF1019226.1"/>
    </source>
</evidence>
<gene>
    <name evidence="2" type="ORF">GAK30_03256</name>
</gene>
<reference evidence="3" key="1">
    <citation type="journal article" date="2020" name="MBio">
        <title>Horizontal gene transfer to a defensive symbiont with a reduced genome amongst a multipartite beetle microbiome.</title>
        <authorList>
            <person name="Waterworth S.C."/>
            <person name="Florez L.V."/>
            <person name="Rees E.R."/>
            <person name="Hertweck C."/>
            <person name="Kaltenpoth M."/>
            <person name="Kwan J.C."/>
        </authorList>
    </citation>
    <scope>NUCLEOTIDE SEQUENCE [LARGE SCALE GENOMIC DNA]</scope>
</reference>
<keyword evidence="1" id="KW-0812">Transmembrane</keyword>
<feature type="transmembrane region" description="Helical" evidence="1">
    <location>
        <begin position="171"/>
        <end position="191"/>
    </location>
</feature>
<feature type="transmembrane region" description="Helical" evidence="1">
    <location>
        <begin position="426"/>
        <end position="444"/>
    </location>
</feature>
<keyword evidence="1" id="KW-1133">Transmembrane helix</keyword>
<accession>A0A7V8FLG8</accession>
<dbReference type="Proteomes" id="UP000461670">
    <property type="component" value="Unassembled WGS sequence"/>
</dbReference>
<evidence type="ECO:0000313" key="3">
    <source>
        <dbReference type="Proteomes" id="UP000461670"/>
    </source>
</evidence>
<feature type="transmembrane region" description="Helical" evidence="1">
    <location>
        <begin position="300"/>
        <end position="319"/>
    </location>
</feature>
<proteinExistence type="predicted"/>
<feature type="transmembrane region" description="Helical" evidence="1">
    <location>
        <begin position="456"/>
        <end position="480"/>
    </location>
</feature>
<feature type="transmembrane region" description="Helical" evidence="1">
    <location>
        <begin position="331"/>
        <end position="348"/>
    </location>
</feature>
<feature type="transmembrane region" description="Helical" evidence="1">
    <location>
        <begin position="354"/>
        <end position="373"/>
    </location>
</feature>
<organism evidence="2 3">
    <name type="scientific">Paracidovorax wautersii</name>
    <dbReference type="NCBI Taxonomy" id="1177982"/>
    <lineage>
        <taxon>Bacteria</taxon>
        <taxon>Pseudomonadati</taxon>
        <taxon>Pseudomonadota</taxon>
        <taxon>Betaproteobacteria</taxon>
        <taxon>Burkholderiales</taxon>
        <taxon>Comamonadaceae</taxon>
        <taxon>Paracidovorax</taxon>
    </lineage>
</organism>
<feature type="transmembrane region" description="Helical" evidence="1">
    <location>
        <begin position="143"/>
        <end position="164"/>
    </location>
</feature>
<evidence type="ECO:0000256" key="1">
    <source>
        <dbReference type="SAM" id="Phobius"/>
    </source>
</evidence>
<feature type="transmembrane region" description="Helical" evidence="1">
    <location>
        <begin position="105"/>
        <end position="123"/>
    </location>
</feature>
<feature type="transmembrane region" description="Helical" evidence="1">
    <location>
        <begin position="252"/>
        <end position="271"/>
    </location>
</feature>
<comment type="caution">
    <text evidence="2">The sequence shown here is derived from an EMBL/GenBank/DDBJ whole genome shotgun (WGS) entry which is preliminary data.</text>
</comment>